<dbReference type="AlphaFoldDB" id="A0A8E2JPY6"/>
<feature type="region of interest" description="Disordered" evidence="1">
    <location>
        <begin position="102"/>
        <end position="125"/>
    </location>
</feature>
<sequence length="302" mass="34200">MTTSPSADNPRLHFVLDNIIQLTHSTISKPFEAEDEIHECGYAALSILEKRPNACITLAHEKLHAFPYKDVPTCWRRLYTEASLWKALQKLRKQKELGSIDISSGKEEQNGEKSDYEEEQHLDNGEEQRDWVANIVRILDMALILTGGPRREELIEKIMAGLDEILYPPSTQLPGRPFKRQKLEDNHQGQPLFPIDNTIPSAFPTSTIPPPPLRFPIPRVHALSLPAFQAHLSSTTSPTPLIITGSLEHWPALSTRPWNSPSYLLSRTLGGRRLVPIEIGRSYTDAGWGQRIQSFHSFLKTY</sequence>
<dbReference type="SUPFAM" id="SSF51197">
    <property type="entry name" value="Clavaminate synthase-like"/>
    <property type="match status" value="1"/>
</dbReference>
<organism evidence="2 3">
    <name type="scientific">Glonium stellatum</name>
    <dbReference type="NCBI Taxonomy" id="574774"/>
    <lineage>
        <taxon>Eukaryota</taxon>
        <taxon>Fungi</taxon>
        <taxon>Dikarya</taxon>
        <taxon>Ascomycota</taxon>
        <taxon>Pezizomycotina</taxon>
        <taxon>Dothideomycetes</taxon>
        <taxon>Pleosporomycetidae</taxon>
        <taxon>Gloniales</taxon>
        <taxon>Gloniaceae</taxon>
        <taxon>Glonium</taxon>
    </lineage>
</organism>
<dbReference type="EMBL" id="KV750329">
    <property type="protein sequence ID" value="OCL05294.1"/>
    <property type="molecule type" value="Genomic_DNA"/>
</dbReference>
<feature type="non-terminal residue" evidence="2">
    <location>
        <position position="302"/>
    </location>
</feature>
<protein>
    <submittedName>
        <fullName evidence="2">Uncharacterized protein</fullName>
    </submittedName>
</protein>
<dbReference type="Gene3D" id="2.60.120.650">
    <property type="entry name" value="Cupin"/>
    <property type="match status" value="1"/>
</dbReference>
<name>A0A8E2JPY6_9PEZI</name>
<evidence type="ECO:0000256" key="1">
    <source>
        <dbReference type="SAM" id="MobiDB-lite"/>
    </source>
</evidence>
<dbReference type="OrthoDB" id="47172at2759"/>
<reference evidence="2 3" key="1">
    <citation type="journal article" date="2016" name="Nat. Commun.">
        <title>Ectomycorrhizal ecology is imprinted in the genome of the dominant symbiotic fungus Cenococcum geophilum.</title>
        <authorList>
            <consortium name="DOE Joint Genome Institute"/>
            <person name="Peter M."/>
            <person name="Kohler A."/>
            <person name="Ohm R.A."/>
            <person name="Kuo A."/>
            <person name="Krutzmann J."/>
            <person name="Morin E."/>
            <person name="Arend M."/>
            <person name="Barry K.W."/>
            <person name="Binder M."/>
            <person name="Choi C."/>
            <person name="Clum A."/>
            <person name="Copeland A."/>
            <person name="Grisel N."/>
            <person name="Haridas S."/>
            <person name="Kipfer T."/>
            <person name="LaButti K."/>
            <person name="Lindquist E."/>
            <person name="Lipzen A."/>
            <person name="Maire R."/>
            <person name="Meier B."/>
            <person name="Mihaltcheva S."/>
            <person name="Molinier V."/>
            <person name="Murat C."/>
            <person name="Poggeler S."/>
            <person name="Quandt C.A."/>
            <person name="Sperisen C."/>
            <person name="Tritt A."/>
            <person name="Tisserant E."/>
            <person name="Crous P.W."/>
            <person name="Henrissat B."/>
            <person name="Nehls U."/>
            <person name="Egli S."/>
            <person name="Spatafora J.W."/>
            <person name="Grigoriev I.V."/>
            <person name="Martin F.M."/>
        </authorList>
    </citation>
    <scope>NUCLEOTIDE SEQUENCE [LARGE SCALE GENOMIC DNA]</scope>
    <source>
        <strain evidence="2 3">CBS 207.34</strain>
    </source>
</reference>
<dbReference type="Proteomes" id="UP000250140">
    <property type="component" value="Unassembled WGS sequence"/>
</dbReference>
<proteinExistence type="predicted"/>
<gene>
    <name evidence="2" type="ORF">AOQ84DRAFT_379757</name>
</gene>
<keyword evidence="3" id="KW-1185">Reference proteome</keyword>
<evidence type="ECO:0000313" key="2">
    <source>
        <dbReference type="EMBL" id="OCL05294.1"/>
    </source>
</evidence>
<accession>A0A8E2JPY6</accession>
<evidence type="ECO:0000313" key="3">
    <source>
        <dbReference type="Proteomes" id="UP000250140"/>
    </source>
</evidence>